<dbReference type="PATRIC" id="fig|2702.99.peg.931"/>
<keyword evidence="1" id="KW-0812">Transmembrane</keyword>
<accession>A0A133NNM7</accession>
<dbReference type="Proteomes" id="UP000070558">
    <property type="component" value="Unassembled WGS sequence"/>
</dbReference>
<keyword evidence="1" id="KW-1133">Transmembrane helix</keyword>
<comment type="caution">
    <text evidence="2">The sequence shown here is derived from an EMBL/GenBank/DDBJ whole genome shotgun (WGS) entry which is preliminary data.</text>
</comment>
<reference evidence="2 3" key="1">
    <citation type="submission" date="2016-01" db="EMBL/GenBank/DDBJ databases">
        <authorList>
            <person name="Oliw E.H."/>
        </authorList>
    </citation>
    <scope>NUCLEOTIDE SEQUENCE [LARGE SCALE GENOMIC DNA]</scope>
    <source>
        <strain evidence="2 3">GED7760B</strain>
    </source>
</reference>
<name>A0A133NNM7_GARVA</name>
<evidence type="ECO:0000313" key="2">
    <source>
        <dbReference type="EMBL" id="KXA17909.1"/>
    </source>
</evidence>
<feature type="transmembrane region" description="Helical" evidence="1">
    <location>
        <begin position="56"/>
        <end position="80"/>
    </location>
</feature>
<sequence>MLMKTFSRVIELVKSWKIQRTLFIILAILVVSMDVQSCNTAGLWHNPQQSVCQYVWMFAIFLLIAFSRQISLVTPILYCVTLAVPGVNATCFLFSLIASMFVAGFYDSWKYLLCAYIVSLNIMYFAKMAYIPLTFPCFILISMICGYALRKYLNMLEENNRAKMDIVRSEFQSYIASVALQLHDDVNNEIADITLLATDALYAEKSDHTKESLEQIVEHSRNALSKTRLVINLLEQAEHKYDDSLDSNIASIAGTQFIYGSNGNNCMTLADFLCNIRARLQAERKICEQLGYYGSLTVNDESSGSNDFTASATVSTEKAQCAIRMCSELLTNIRKHCNTSVDFSMNVTVDERECKIMCMNSISMLNKFGERLVFGKGLLFHKKSVERLGGSLSAQKDDDTWLVNVVIPLN</sequence>
<evidence type="ECO:0008006" key="4">
    <source>
        <dbReference type="Google" id="ProtNLM"/>
    </source>
</evidence>
<evidence type="ECO:0000313" key="3">
    <source>
        <dbReference type="Proteomes" id="UP000070558"/>
    </source>
</evidence>
<dbReference type="AlphaFoldDB" id="A0A133NNM7"/>
<feature type="transmembrane region" description="Helical" evidence="1">
    <location>
        <begin position="129"/>
        <end position="149"/>
    </location>
</feature>
<dbReference type="RefSeq" id="WP_060787095.1">
    <property type="nucleotide sequence ID" value="NZ_KQ956819.1"/>
</dbReference>
<gene>
    <name evidence="2" type="ORF">HMPREF3216_00953</name>
</gene>
<dbReference type="InterPro" id="IPR036890">
    <property type="entry name" value="HATPase_C_sf"/>
</dbReference>
<proteinExistence type="predicted"/>
<feature type="transmembrane region" description="Helical" evidence="1">
    <location>
        <begin position="87"/>
        <end position="109"/>
    </location>
</feature>
<organism evidence="2 3">
    <name type="scientific">Gardnerella vaginalis</name>
    <dbReference type="NCBI Taxonomy" id="2702"/>
    <lineage>
        <taxon>Bacteria</taxon>
        <taxon>Bacillati</taxon>
        <taxon>Actinomycetota</taxon>
        <taxon>Actinomycetes</taxon>
        <taxon>Bifidobacteriales</taxon>
        <taxon>Bifidobacteriaceae</taxon>
        <taxon>Gardnerella</taxon>
    </lineage>
</organism>
<evidence type="ECO:0000256" key="1">
    <source>
        <dbReference type="SAM" id="Phobius"/>
    </source>
</evidence>
<dbReference type="EMBL" id="LRQA01000041">
    <property type="protein sequence ID" value="KXA17909.1"/>
    <property type="molecule type" value="Genomic_DNA"/>
</dbReference>
<dbReference type="OrthoDB" id="3242943at2"/>
<dbReference type="Gene3D" id="3.30.565.10">
    <property type="entry name" value="Histidine kinase-like ATPase, C-terminal domain"/>
    <property type="match status" value="1"/>
</dbReference>
<keyword evidence="1" id="KW-0472">Membrane</keyword>
<protein>
    <recommendedName>
        <fullName evidence="4">Histidine kinase</fullName>
    </recommendedName>
</protein>